<proteinExistence type="inferred from homology"/>
<reference evidence="5 6" key="1">
    <citation type="submission" date="2016-10" db="EMBL/GenBank/DDBJ databases">
        <authorList>
            <person name="de Groot N.N."/>
        </authorList>
    </citation>
    <scope>NUCLEOTIDE SEQUENCE [LARGE SCALE GENOMIC DNA]</scope>
    <source>
        <strain evidence="5 6">CGMCC 4.2022</strain>
    </source>
</reference>
<feature type="compositionally biased region" description="Low complexity" evidence="3">
    <location>
        <begin position="35"/>
        <end position="59"/>
    </location>
</feature>
<protein>
    <submittedName>
        <fullName evidence="5">Tyrosinase co-factor MelC1</fullName>
    </submittedName>
</protein>
<keyword evidence="2" id="KW-0186">Copper</keyword>
<dbReference type="InterPro" id="IPR010928">
    <property type="entry name" value="MelC1"/>
</dbReference>
<feature type="signal peptide" evidence="4">
    <location>
        <begin position="1"/>
        <end position="31"/>
    </location>
</feature>
<sequence length="149" mass="15272">MVSRRRVLRTGLTTAAAVAGTAAALRPVAAAGITRSGAPGRAADPAPGAGMNGMSGMSGTEPADPADGGTPLFDEVYCGRRIQGFTAPEPAGARILVDGRELELMRRVDGSWISMANHYQAYATPLDTARGAVDVIGHAQLSEAAAHHH</sequence>
<dbReference type="RefSeq" id="WP_093783013.1">
    <property type="nucleotide sequence ID" value="NZ_FNIE01000002.1"/>
</dbReference>
<dbReference type="STRING" id="310781.SAMN05216259_102323"/>
<keyword evidence="6" id="KW-1185">Reference proteome</keyword>
<dbReference type="AlphaFoldDB" id="A0A1G9XYF7"/>
<dbReference type="GO" id="GO:0005507">
    <property type="term" value="F:copper ion binding"/>
    <property type="evidence" value="ECO:0007669"/>
    <property type="project" value="InterPro"/>
</dbReference>
<accession>A0A1G9XYF7</accession>
<name>A0A1G9XYF7_9ACTN</name>
<dbReference type="Gene3D" id="3.30.1880.10">
    <property type="entry name" value="protein ne1242 domain like"/>
    <property type="match status" value="1"/>
</dbReference>
<gene>
    <name evidence="5" type="ORF">SAMN05216259_102323</name>
</gene>
<comment type="similarity">
    <text evidence="1">Belongs to the melC1 family.</text>
</comment>
<evidence type="ECO:0000256" key="2">
    <source>
        <dbReference type="ARBA" id="ARBA00023008"/>
    </source>
</evidence>
<dbReference type="PROSITE" id="PS51318">
    <property type="entry name" value="TAT"/>
    <property type="match status" value="1"/>
</dbReference>
<feature type="region of interest" description="Disordered" evidence="3">
    <location>
        <begin position="35"/>
        <end position="70"/>
    </location>
</feature>
<dbReference type="OrthoDB" id="3405860at2"/>
<feature type="chain" id="PRO_5038500969" evidence="4">
    <location>
        <begin position="32"/>
        <end position="149"/>
    </location>
</feature>
<organism evidence="5 6">
    <name type="scientific">Actinacidiphila guanduensis</name>
    <dbReference type="NCBI Taxonomy" id="310781"/>
    <lineage>
        <taxon>Bacteria</taxon>
        <taxon>Bacillati</taxon>
        <taxon>Actinomycetota</taxon>
        <taxon>Actinomycetes</taxon>
        <taxon>Kitasatosporales</taxon>
        <taxon>Streptomycetaceae</taxon>
        <taxon>Actinacidiphila</taxon>
    </lineage>
</organism>
<keyword evidence="4" id="KW-0732">Signal</keyword>
<dbReference type="Proteomes" id="UP000199341">
    <property type="component" value="Unassembled WGS sequence"/>
</dbReference>
<dbReference type="InterPro" id="IPR023199">
    <property type="entry name" value="GriE/MELC1_sf"/>
</dbReference>
<dbReference type="GO" id="GO:0042438">
    <property type="term" value="P:melanin biosynthetic process"/>
    <property type="evidence" value="ECO:0007669"/>
    <property type="project" value="InterPro"/>
</dbReference>
<evidence type="ECO:0000256" key="3">
    <source>
        <dbReference type="SAM" id="MobiDB-lite"/>
    </source>
</evidence>
<evidence type="ECO:0000256" key="1">
    <source>
        <dbReference type="ARBA" id="ARBA00009871"/>
    </source>
</evidence>
<evidence type="ECO:0000256" key="4">
    <source>
        <dbReference type="SAM" id="SignalP"/>
    </source>
</evidence>
<dbReference type="Pfam" id="PF06236">
    <property type="entry name" value="MelC1"/>
    <property type="match status" value="1"/>
</dbReference>
<dbReference type="InterPro" id="IPR006311">
    <property type="entry name" value="TAT_signal"/>
</dbReference>
<evidence type="ECO:0000313" key="6">
    <source>
        <dbReference type="Proteomes" id="UP000199341"/>
    </source>
</evidence>
<evidence type="ECO:0000313" key="5">
    <source>
        <dbReference type="EMBL" id="SDN01526.1"/>
    </source>
</evidence>
<dbReference type="EMBL" id="FNIE01000002">
    <property type="protein sequence ID" value="SDN01526.1"/>
    <property type="molecule type" value="Genomic_DNA"/>
</dbReference>